<name>A0A2B7XCS3_9EURO</name>
<dbReference type="EMBL" id="PDNB01000113">
    <property type="protein sequence ID" value="PGH06936.1"/>
    <property type="molecule type" value="Genomic_DNA"/>
</dbReference>
<keyword evidence="1" id="KW-0597">Phosphoprotein</keyword>
<sequence length="277" mass="30892">MDRPVKHRFNMATLRGTQQPELSKKLYKLIKSENHAIDSYEAAGRDRVSIASQLSDWGDSTGDMAVSDLSDKMGVLLAEMGEQEDLYAQNLEDYRNILKQIRNTESSVQPARDYKARVVDEIQKQKIKDPNSSKLVSLEQELVRAEAQTLVAEAQLTNITRQKLKEAFDIHLAATIERAEKQIILARHGRRLLNLLDDTPLVPGDTRGAYEHGDQARQVLNDAEQDLRGWEASLEPIQSAAVGMGTNLMPPTSQVNEGEEGEVSYQKEESGPQPVAA</sequence>
<keyword evidence="4" id="KW-1185">Reference proteome</keyword>
<dbReference type="PANTHER" id="PTHR31962:SF4">
    <property type="entry name" value="PRIMARY COMPONENT OF EISOSOMES (EUROFUNG)"/>
    <property type="match status" value="1"/>
</dbReference>
<dbReference type="AlphaFoldDB" id="A0A2B7XCS3"/>
<dbReference type="STRING" id="1447875.A0A2B7XCS3"/>
<dbReference type="GO" id="GO:0006897">
    <property type="term" value="P:endocytosis"/>
    <property type="evidence" value="ECO:0007669"/>
    <property type="project" value="TreeGrafter"/>
</dbReference>
<dbReference type="Proteomes" id="UP000223968">
    <property type="component" value="Unassembled WGS sequence"/>
</dbReference>
<dbReference type="InterPro" id="IPR028245">
    <property type="entry name" value="PIL1/LSP1"/>
</dbReference>
<dbReference type="Gene3D" id="1.20.1270.60">
    <property type="entry name" value="Arfaptin homology (AH) domain/BAR domain"/>
    <property type="match status" value="1"/>
</dbReference>
<evidence type="ECO:0000313" key="4">
    <source>
        <dbReference type="Proteomes" id="UP000223968"/>
    </source>
</evidence>
<evidence type="ECO:0000256" key="2">
    <source>
        <dbReference type="SAM" id="MobiDB-lite"/>
    </source>
</evidence>
<organism evidence="3 4">
    <name type="scientific">Helicocarpus griseus UAMH5409</name>
    <dbReference type="NCBI Taxonomy" id="1447875"/>
    <lineage>
        <taxon>Eukaryota</taxon>
        <taxon>Fungi</taxon>
        <taxon>Dikarya</taxon>
        <taxon>Ascomycota</taxon>
        <taxon>Pezizomycotina</taxon>
        <taxon>Eurotiomycetes</taxon>
        <taxon>Eurotiomycetidae</taxon>
        <taxon>Onygenales</taxon>
        <taxon>Ajellomycetaceae</taxon>
        <taxon>Helicocarpus</taxon>
    </lineage>
</organism>
<dbReference type="InterPro" id="IPR027267">
    <property type="entry name" value="AH/BAR_dom_sf"/>
</dbReference>
<gene>
    <name evidence="3" type="ORF">AJ79_06409</name>
</gene>
<dbReference type="GO" id="GO:0070941">
    <property type="term" value="P:eisosome assembly"/>
    <property type="evidence" value="ECO:0007669"/>
    <property type="project" value="TreeGrafter"/>
</dbReference>
<dbReference type="GO" id="GO:0036286">
    <property type="term" value="C:eisosome filament"/>
    <property type="evidence" value="ECO:0007669"/>
    <property type="project" value="TreeGrafter"/>
</dbReference>
<evidence type="ECO:0008006" key="5">
    <source>
        <dbReference type="Google" id="ProtNLM"/>
    </source>
</evidence>
<comment type="caution">
    <text evidence="3">The sequence shown here is derived from an EMBL/GenBank/DDBJ whole genome shotgun (WGS) entry which is preliminary data.</text>
</comment>
<dbReference type="GO" id="GO:0005886">
    <property type="term" value="C:plasma membrane"/>
    <property type="evidence" value="ECO:0007669"/>
    <property type="project" value="TreeGrafter"/>
</dbReference>
<dbReference type="FunFam" id="1.20.1270.60:FF:000005">
    <property type="entry name" value="Sphingolipid long chain base-responsive pil1"/>
    <property type="match status" value="1"/>
</dbReference>
<feature type="region of interest" description="Disordered" evidence="2">
    <location>
        <begin position="245"/>
        <end position="277"/>
    </location>
</feature>
<evidence type="ECO:0000313" key="3">
    <source>
        <dbReference type="EMBL" id="PGH06936.1"/>
    </source>
</evidence>
<evidence type="ECO:0000256" key="1">
    <source>
        <dbReference type="ARBA" id="ARBA00022553"/>
    </source>
</evidence>
<dbReference type="GO" id="GO:0008289">
    <property type="term" value="F:lipid binding"/>
    <property type="evidence" value="ECO:0007669"/>
    <property type="project" value="TreeGrafter"/>
</dbReference>
<proteinExistence type="predicted"/>
<dbReference type="OrthoDB" id="5599269at2759"/>
<dbReference type="PANTHER" id="PTHR31962">
    <property type="entry name" value="SPHINGOLIPID LONG CHAIN BASE-RESPONSIVE PROTEIN PIL1"/>
    <property type="match status" value="1"/>
</dbReference>
<protein>
    <recommendedName>
        <fullName evidence="5">Sphingolipid long chain base-responsive protein LSP1</fullName>
    </recommendedName>
</protein>
<dbReference type="Pfam" id="PF13805">
    <property type="entry name" value="Pil1"/>
    <property type="match status" value="1"/>
</dbReference>
<reference evidence="3 4" key="1">
    <citation type="submission" date="2017-10" db="EMBL/GenBank/DDBJ databases">
        <title>Comparative genomics in systemic dimorphic fungi from Ajellomycetaceae.</title>
        <authorList>
            <person name="Munoz J.F."/>
            <person name="Mcewen J.G."/>
            <person name="Clay O.K."/>
            <person name="Cuomo C.A."/>
        </authorList>
    </citation>
    <scope>NUCLEOTIDE SEQUENCE [LARGE SCALE GENOMIC DNA]</scope>
    <source>
        <strain evidence="3 4">UAMH5409</strain>
    </source>
</reference>
<accession>A0A2B7XCS3</accession>